<dbReference type="AlphaFoldDB" id="A0A1G7IX17"/>
<name>A0A1G7IX17_9FLAO</name>
<dbReference type="SUPFAM" id="SSF49464">
    <property type="entry name" value="Carboxypeptidase regulatory domain-like"/>
    <property type="match status" value="1"/>
</dbReference>
<dbReference type="NCBIfam" id="TIGR04057">
    <property type="entry name" value="SusC_RagA_signa"/>
    <property type="match status" value="1"/>
</dbReference>
<dbReference type="InterPro" id="IPR036942">
    <property type="entry name" value="Beta-barrel_TonB_sf"/>
</dbReference>
<evidence type="ECO:0000256" key="4">
    <source>
        <dbReference type="ARBA" id="ARBA00022692"/>
    </source>
</evidence>
<keyword evidence="11" id="KW-1185">Reference proteome</keyword>
<dbReference type="Proteomes" id="UP000199109">
    <property type="component" value="Unassembled WGS sequence"/>
</dbReference>
<dbReference type="FunFam" id="2.170.130.10:FF:000008">
    <property type="entry name" value="SusC/RagA family TonB-linked outer membrane protein"/>
    <property type="match status" value="1"/>
</dbReference>
<keyword evidence="6 7" id="KW-0998">Cell outer membrane</keyword>
<gene>
    <name evidence="10" type="ORF">SAMN05421636_1152</name>
</gene>
<keyword evidence="5 7" id="KW-0472">Membrane</keyword>
<dbReference type="FunFam" id="2.60.40.1120:FF:000003">
    <property type="entry name" value="Outer membrane protein Omp121"/>
    <property type="match status" value="1"/>
</dbReference>
<feature type="domain" description="TonB-dependent receptor plug" evidence="9">
    <location>
        <begin position="233"/>
        <end position="339"/>
    </location>
</feature>
<reference evidence="10 11" key="1">
    <citation type="submission" date="2016-10" db="EMBL/GenBank/DDBJ databases">
        <authorList>
            <person name="de Groot N.N."/>
        </authorList>
    </citation>
    <scope>NUCLEOTIDE SEQUENCE [LARGE SCALE GENOMIC DNA]</scope>
    <source>
        <strain evidence="10 11">DSM 23421</strain>
    </source>
</reference>
<accession>A0A1G7IX17</accession>
<evidence type="ECO:0000259" key="9">
    <source>
        <dbReference type="Pfam" id="PF07715"/>
    </source>
</evidence>
<organism evidence="10 11">
    <name type="scientific">Pricia antarctica</name>
    <dbReference type="NCBI Taxonomy" id="641691"/>
    <lineage>
        <taxon>Bacteria</taxon>
        <taxon>Pseudomonadati</taxon>
        <taxon>Bacteroidota</taxon>
        <taxon>Flavobacteriia</taxon>
        <taxon>Flavobacteriales</taxon>
        <taxon>Flavobacteriaceae</taxon>
        <taxon>Pricia</taxon>
    </lineage>
</organism>
<keyword evidence="3 7" id="KW-1134">Transmembrane beta strand</keyword>
<dbReference type="InterPro" id="IPR012910">
    <property type="entry name" value="Plug_dom"/>
</dbReference>
<sequence length="1143" mass="125130">MKNYDEKGFFKPCSLNLNLSMKLTAILLLVSIFSVEASVYSQKNKVTLDLERVQTRRVLETIESLTDLKFFYNNKNIDSDRLVSVKVIERPVSEVLDILFKGTSVYYILRKKQVVLNLRNIEKPASKDSGDPLLITDQEVVQQSVSGTVTDENDAPLPGANILEKGTTNGVQSDFDGNFSLTVGDDAVLVISYIGFKTVEIQVDGQSNISVSMEEDAAGLDEIVVVGYGRVKKADLTGSVGSVDAADLQEVKVSNVQQALLGKVAGVQIKPNDGTPGAPPQIIIRGVGSLSAGSDPLYVVDGFPVPDLQTLNPDDIQSMDILKDASATAIYGSRGSNGVVLITTKRGQEGKARINLDISSGLQEVSQIPHYMNAFEQATYAYWGSYFRTLDLGGDVSGPPEGWQYRVPQTALDILDGKPGTADVNWIEEVLRTAPVSSYQLSASGGSEDIKYAVSGEYLDQEGIIIGSSFSRYSLRANLDAQLTEKLALKVNLNPSYTERLGENPEGTGYGTSILGNATSINPYSPVYDENGDYFVINGLPEVGNFPNPVALANEVTDKTSRTNFFGNIDLSYSITDDLIFNVMAGANLSSSRNLRFVPDIPSLIRATPFGSDTTEQVVNWISEFTLNYDKNFGEHHITGLAGFTTQKNKFESNFLESDKFPNNLIPYLNSAGGILTNGGAGISEWSLISYLGRVNYDFANKYYMTASIRTDGSSRFGSENRYGVFPSAAVAWRISEENFLQDFDAIDNLKLRLSYGETGNNNIGNYASLATIDNVNYPLANSPVGGFVLNRIGNPNLTWEKQGSFNIGLDVSAFNSRVNFTLDGFRTINKSLLLNVNIPAITGFTSSLQNIGKIENKGWELGINTVNFRGDFRWTTDFNISSYQNEVLKLGPEGDPIIGNRHITTIGEPLGAFYGLVQDGIFETQTEYDQGPIYNPGGSNRTRVGDVKFRDFSGPDGVPDGAIDSYDRVILGSPYPDFYYGMTNRFNYNSLSLSISLQGVQGNKVGSLARDVGGRNELRVNQLALYNDFWRSEEEPGDGNAQRPNDEPTGGIREFSTQKLDNGSYLRINNISLGYELPTSVVERLKMRSIRLYVNASNPFTFTKFEGFNPDVSRGTDPLAPGEDNNNYPLAKTWTLGLNLGF</sequence>
<dbReference type="NCBIfam" id="TIGR04056">
    <property type="entry name" value="OMP_RagA_SusC"/>
    <property type="match status" value="1"/>
</dbReference>
<dbReference type="InterPro" id="IPR008969">
    <property type="entry name" value="CarboxyPept-like_regulatory"/>
</dbReference>
<evidence type="ECO:0000256" key="3">
    <source>
        <dbReference type="ARBA" id="ARBA00022452"/>
    </source>
</evidence>
<dbReference type="OrthoDB" id="9768177at2"/>
<dbReference type="EMBL" id="FNAO01000015">
    <property type="protein sequence ID" value="SDF17155.1"/>
    <property type="molecule type" value="Genomic_DNA"/>
</dbReference>
<evidence type="ECO:0000313" key="10">
    <source>
        <dbReference type="EMBL" id="SDF17155.1"/>
    </source>
</evidence>
<dbReference type="STRING" id="641691.SAMN05421636_1152"/>
<comment type="subcellular location">
    <subcellularLocation>
        <location evidence="1 7">Cell outer membrane</location>
        <topology evidence="1 7">Multi-pass membrane protein</topology>
    </subcellularLocation>
</comment>
<dbReference type="PROSITE" id="PS52016">
    <property type="entry name" value="TONB_DEPENDENT_REC_3"/>
    <property type="match status" value="1"/>
</dbReference>
<keyword evidence="2 7" id="KW-0813">Transport</keyword>
<dbReference type="InterPro" id="IPR023996">
    <property type="entry name" value="TonB-dep_OMP_SusC/RagA"/>
</dbReference>
<comment type="similarity">
    <text evidence="7">Belongs to the TonB-dependent receptor family.</text>
</comment>
<dbReference type="InterPro" id="IPR023997">
    <property type="entry name" value="TonB-dep_OMP_SusC/RagA_CS"/>
</dbReference>
<evidence type="ECO:0000256" key="1">
    <source>
        <dbReference type="ARBA" id="ARBA00004571"/>
    </source>
</evidence>
<dbReference type="Gene3D" id="2.40.170.20">
    <property type="entry name" value="TonB-dependent receptor, beta-barrel domain"/>
    <property type="match status" value="1"/>
</dbReference>
<dbReference type="InterPro" id="IPR039426">
    <property type="entry name" value="TonB-dep_rcpt-like"/>
</dbReference>
<evidence type="ECO:0000256" key="6">
    <source>
        <dbReference type="ARBA" id="ARBA00023237"/>
    </source>
</evidence>
<dbReference type="Pfam" id="PF07715">
    <property type="entry name" value="Plug"/>
    <property type="match status" value="1"/>
</dbReference>
<dbReference type="InterPro" id="IPR037066">
    <property type="entry name" value="Plug_dom_sf"/>
</dbReference>
<evidence type="ECO:0000256" key="8">
    <source>
        <dbReference type="SAM" id="MobiDB-lite"/>
    </source>
</evidence>
<dbReference type="Gene3D" id="2.170.130.10">
    <property type="entry name" value="TonB-dependent receptor, plug domain"/>
    <property type="match status" value="1"/>
</dbReference>
<evidence type="ECO:0000256" key="5">
    <source>
        <dbReference type="ARBA" id="ARBA00023136"/>
    </source>
</evidence>
<proteinExistence type="inferred from homology"/>
<keyword evidence="4 7" id="KW-0812">Transmembrane</keyword>
<evidence type="ECO:0000256" key="2">
    <source>
        <dbReference type="ARBA" id="ARBA00022448"/>
    </source>
</evidence>
<feature type="region of interest" description="Disordered" evidence="8">
    <location>
        <begin position="1033"/>
        <end position="1055"/>
    </location>
</feature>
<dbReference type="GO" id="GO:0009279">
    <property type="term" value="C:cell outer membrane"/>
    <property type="evidence" value="ECO:0007669"/>
    <property type="project" value="UniProtKB-SubCell"/>
</dbReference>
<dbReference type="Pfam" id="PF13715">
    <property type="entry name" value="CarbopepD_reg_2"/>
    <property type="match status" value="1"/>
</dbReference>
<dbReference type="SUPFAM" id="SSF56935">
    <property type="entry name" value="Porins"/>
    <property type="match status" value="1"/>
</dbReference>
<evidence type="ECO:0000313" key="11">
    <source>
        <dbReference type="Proteomes" id="UP000199109"/>
    </source>
</evidence>
<protein>
    <submittedName>
        <fullName evidence="10">TonB-linked outer membrane protein, SusC/RagA family</fullName>
    </submittedName>
</protein>
<dbReference type="Gene3D" id="2.60.40.1120">
    <property type="entry name" value="Carboxypeptidase-like, regulatory domain"/>
    <property type="match status" value="1"/>
</dbReference>
<evidence type="ECO:0000256" key="7">
    <source>
        <dbReference type="PROSITE-ProRule" id="PRU01360"/>
    </source>
</evidence>